<proteinExistence type="predicted"/>
<organism evidence="1">
    <name type="scientific">freshwater metagenome</name>
    <dbReference type="NCBI Taxonomy" id="449393"/>
    <lineage>
        <taxon>unclassified sequences</taxon>
        <taxon>metagenomes</taxon>
        <taxon>ecological metagenomes</taxon>
    </lineage>
</organism>
<evidence type="ECO:0000313" key="1">
    <source>
        <dbReference type="EMBL" id="CAB4662265.1"/>
    </source>
</evidence>
<dbReference type="EMBL" id="CAEZWE010000078">
    <property type="protein sequence ID" value="CAB4662265.1"/>
    <property type="molecule type" value="Genomic_DNA"/>
</dbReference>
<protein>
    <submittedName>
        <fullName evidence="1">Unannotated protein</fullName>
    </submittedName>
</protein>
<accession>A0A6J6LP56</accession>
<dbReference type="AlphaFoldDB" id="A0A6J6LP56"/>
<name>A0A6J6LP56_9ZZZZ</name>
<gene>
    <name evidence="1" type="ORF">UFOPK2169_01492</name>
</gene>
<reference evidence="1" key="1">
    <citation type="submission" date="2020-05" db="EMBL/GenBank/DDBJ databases">
        <authorList>
            <person name="Chiriac C."/>
            <person name="Salcher M."/>
            <person name="Ghai R."/>
            <person name="Kavagutti S V."/>
        </authorList>
    </citation>
    <scope>NUCLEOTIDE SEQUENCE</scope>
</reference>
<sequence>MTVLEKQEFLVAVAALIHLVVADLETFLKRFLVVAALEANVNKPVHHVVKILK</sequence>